<evidence type="ECO:0000256" key="2">
    <source>
        <dbReference type="SAM" id="SignalP"/>
    </source>
</evidence>
<dbReference type="SUPFAM" id="SSF56496">
    <property type="entry name" value="Fibrinogen C-terminal domain-like"/>
    <property type="match status" value="1"/>
</dbReference>
<dbReference type="InterPro" id="IPR014716">
    <property type="entry name" value="Fibrinogen_a/b/g_C_1"/>
</dbReference>
<dbReference type="Gene3D" id="3.90.215.10">
    <property type="entry name" value="Gamma Fibrinogen, chain A, domain 1"/>
    <property type="match status" value="1"/>
</dbReference>
<keyword evidence="1" id="KW-1015">Disulfide bond</keyword>
<dbReference type="InterPro" id="IPR020837">
    <property type="entry name" value="Fibrinogen_CS"/>
</dbReference>
<feature type="domain" description="Fibrinogen C-terminal" evidence="3">
    <location>
        <begin position="159"/>
        <end position="376"/>
    </location>
</feature>
<feature type="chain" id="PRO_5040230957" description="Fibrinogen C-terminal domain-containing protein" evidence="2">
    <location>
        <begin position="22"/>
        <end position="379"/>
    </location>
</feature>
<organism evidence="4 5">
    <name type="scientific">Chironomus riparius</name>
    <dbReference type="NCBI Taxonomy" id="315576"/>
    <lineage>
        <taxon>Eukaryota</taxon>
        <taxon>Metazoa</taxon>
        <taxon>Ecdysozoa</taxon>
        <taxon>Arthropoda</taxon>
        <taxon>Hexapoda</taxon>
        <taxon>Insecta</taxon>
        <taxon>Pterygota</taxon>
        <taxon>Neoptera</taxon>
        <taxon>Endopterygota</taxon>
        <taxon>Diptera</taxon>
        <taxon>Nematocera</taxon>
        <taxon>Chironomoidea</taxon>
        <taxon>Chironomidae</taxon>
        <taxon>Chironominae</taxon>
        <taxon>Chironomus</taxon>
    </lineage>
</organism>
<gene>
    <name evidence="4" type="ORF">CHIRRI_LOCUS2711</name>
</gene>
<dbReference type="OrthoDB" id="7735550at2759"/>
<name>A0A9N9WNM0_9DIPT</name>
<dbReference type="GO" id="GO:0005615">
    <property type="term" value="C:extracellular space"/>
    <property type="evidence" value="ECO:0007669"/>
    <property type="project" value="TreeGrafter"/>
</dbReference>
<feature type="signal peptide" evidence="2">
    <location>
        <begin position="1"/>
        <end position="21"/>
    </location>
</feature>
<reference evidence="4" key="2">
    <citation type="submission" date="2022-10" db="EMBL/GenBank/DDBJ databases">
        <authorList>
            <consortium name="ENA_rothamsted_submissions"/>
            <consortium name="culmorum"/>
            <person name="King R."/>
        </authorList>
    </citation>
    <scope>NUCLEOTIDE SEQUENCE</scope>
</reference>
<evidence type="ECO:0000256" key="1">
    <source>
        <dbReference type="ARBA" id="ARBA00023157"/>
    </source>
</evidence>
<dbReference type="Pfam" id="PF00147">
    <property type="entry name" value="Fibrinogen_C"/>
    <property type="match status" value="1"/>
</dbReference>
<sequence length="379" mass="43371">MKSLINIALIIVTCKLSILYASTTLSPSRSSNQEYNEILTNTDRFISTIEHKLNRLVKTEINAIRQEFKRLDQSETIDKVIKNYEVLKNSIDSIKDECQIFDVATKNGSKSKIDNLQLSVLALRQSTHRIEKELAIIKKSKITDTKADQLSHPVMFSSNNLHDHEKACTSSDQHTESGIRKIRRDFFAYCEMTQDDGNWIVVLTRFDGSINFFRNWQEYKQGFGNIAGEYWMGLDKIYELTSSKLHELMIVVEDFNGIKKTAKYSAFGISSEAMGYALNLLGSYSGDAGDCLSYHAGMKFSTIDVDNDEWTDGSCSKSHFGAWWYNKCDQSNLNGLYYNYGNIPDQHTDLQGMHWKYDKHTATILKSVKMMIRPIQLTD</sequence>
<keyword evidence="2" id="KW-0732">Signal</keyword>
<dbReference type="PROSITE" id="PS51406">
    <property type="entry name" value="FIBRINOGEN_C_2"/>
    <property type="match status" value="1"/>
</dbReference>
<dbReference type="CDD" id="cd00087">
    <property type="entry name" value="FReD"/>
    <property type="match status" value="1"/>
</dbReference>
<evidence type="ECO:0000313" key="4">
    <source>
        <dbReference type="EMBL" id="CAG9799753.1"/>
    </source>
</evidence>
<dbReference type="PANTHER" id="PTHR19143:SF458">
    <property type="entry name" value="FIBRINOGEN C-TERMINAL DOMAIN-CONTAINING PROTEIN-RELATED"/>
    <property type="match status" value="1"/>
</dbReference>
<keyword evidence="5" id="KW-1185">Reference proteome</keyword>
<evidence type="ECO:0000313" key="5">
    <source>
        <dbReference type="Proteomes" id="UP001153620"/>
    </source>
</evidence>
<dbReference type="AlphaFoldDB" id="A0A9N9WNM0"/>
<dbReference type="InterPro" id="IPR002181">
    <property type="entry name" value="Fibrinogen_a/b/g_C_dom"/>
</dbReference>
<protein>
    <recommendedName>
        <fullName evidence="3">Fibrinogen C-terminal domain-containing protein</fullName>
    </recommendedName>
</protein>
<dbReference type="EMBL" id="OU895877">
    <property type="protein sequence ID" value="CAG9799753.1"/>
    <property type="molecule type" value="Genomic_DNA"/>
</dbReference>
<dbReference type="InterPro" id="IPR050373">
    <property type="entry name" value="Fibrinogen_C-term_domain"/>
</dbReference>
<proteinExistence type="predicted"/>
<dbReference type="InterPro" id="IPR036056">
    <property type="entry name" value="Fibrinogen-like_C"/>
</dbReference>
<dbReference type="SMART" id="SM00186">
    <property type="entry name" value="FBG"/>
    <property type="match status" value="1"/>
</dbReference>
<evidence type="ECO:0000259" key="3">
    <source>
        <dbReference type="PROSITE" id="PS51406"/>
    </source>
</evidence>
<accession>A0A9N9WNM0</accession>
<dbReference type="Proteomes" id="UP001153620">
    <property type="component" value="Chromosome 1"/>
</dbReference>
<dbReference type="PROSITE" id="PS00514">
    <property type="entry name" value="FIBRINOGEN_C_1"/>
    <property type="match status" value="1"/>
</dbReference>
<dbReference type="PANTHER" id="PTHR19143">
    <property type="entry name" value="FIBRINOGEN/TENASCIN/ANGIOPOEITIN"/>
    <property type="match status" value="1"/>
</dbReference>
<reference evidence="4" key="1">
    <citation type="submission" date="2022-01" db="EMBL/GenBank/DDBJ databases">
        <authorList>
            <person name="King R."/>
        </authorList>
    </citation>
    <scope>NUCLEOTIDE SEQUENCE</scope>
</reference>